<feature type="region of interest" description="Disordered" evidence="3">
    <location>
        <begin position="815"/>
        <end position="913"/>
    </location>
</feature>
<name>A0A9D3T0B6_MEGAT</name>
<organism evidence="5 6">
    <name type="scientific">Megalops atlanticus</name>
    <name type="common">Tarpon</name>
    <name type="synonym">Clupea gigantea</name>
    <dbReference type="NCBI Taxonomy" id="7932"/>
    <lineage>
        <taxon>Eukaryota</taxon>
        <taxon>Metazoa</taxon>
        <taxon>Chordata</taxon>
        <taxon>Craniata</taxon>
        <taxon>Vertebrata</taxon>
        <taxon>Euteleostomi</taxon>
        <taxon>Actinopterygii</taxon>
        <taxon>Neopterygii</taxon>
        <taxon>Teleostei</taxon>
        <taxon>Elopiformes</taxon>
        <taxon>Megalopidae</taxon>
        <taxon>Megalops</taxon>
    </lineage>
</organism>
<sequence>MKLLAAGKISKARAAELKASFTLLLDTLKSSQQSEIRLLQEGRRLAVELDRQQRELEKAERFPEGTDTEVGKLRLKLLHFQNSIREAEEREYQLQFQLECLQGEKDVLQKEYDTQPKPVEMEKKAKALKDRCEELRKEIAQRRMETKSLGEDRDMRQKQMEREQRELDDKNQIIHIHESELAALLSVPGHLGKEIDRIKRKRTDVEKKMAELDQQLAEISDLNKKAEARKEALEVERKEVQSELEARRQELEVAEREHNRLLKEKDSIKEKEAIMMGQSGMLDININHINVERKTLQDSLTRNQKERERLIQNMKNMELKLKVATDALTETQLQYNKLKAQKDALPQGDEILQRRNELQKEVESLRRSLMQQQSLTEAETRVVEQCLEQEQELLVEQCLEQEQELLRESHRCRDELRHDTCLAQIKADEKEQKSHELLIAEQRLGRIKEELKGKSLVILDYKKENQEVQARLSVFAKLYEGIKAERSKCVNLIQLATQRASEMREEFEILENEIEILRTSAINKDKLLQKSRLKRVHSEYIRDTLKKDISKMNHTLQEMRDKRSEQNINIGKLTNMINMYEENLLQLRKSYDRAVQSRNDRGVQLLERENEMCIFYEKVNVQEGMIQEGNMEIHTMEEEVKLLKMLISEEKREIELARKLMPIKRALEGEIDTLQKQLSDCKNRRLELENAVEDQQSRSRRLEGKDQPPEELIKKIEQLEEGLAEREAKLLEKELVYDQVTQLSERIRAKAENGKKDTLELAKKVSEIQNQIEETTRKMMSVVSELSMEQAKAMTLQQEVKEKEATLDSCQRRLEQGMPPSEDMELEWQQTLKNEQRQQADAQERARRAEEQEKSKLPGGGVTTAEARPNAYIPEEDNLPIPRPYGALAPFKPSELGANLRHIRKPQPKPIEI</sequence>
<feature type="compositionally biased region" description="Basic and acidic residues" evidence="3">
    <location>
        <begin position="834"/>
        <end position="856"/>
    </location>
</feature>
<dbReference type="OrthoDB" id="10262929at2759"/>
<evidence type="ECO:0000256" key="1">
    <source>
        <dbReference type="ARBA" id="ARBA00023054"/>
    </source>
</evidence>
<dbReference type="AlphaFoldDB" id="A0A9D3T0B6"/>
<dbReference type="GO" id="GO:0005856">
    <property type="term" value="C:cytoskeleton"/>
    <property type="evidence" value="ECO:0007669"/>
    <property type="project" value="TreeGrafter"/>
</dbReference>
<protein>
    <recommendedName>
        <fullName evidence="4">Cilia- and flagella-associated protein 58 central coiled coil domain-containing protein</fullName>
    </recommendedName>
</protein>
<proteinExistence type="predicted"/>
<reference evidence="5" key="1">
    <citation type="submission" date="2021-01" db="EMBL/GenBank/DDBJ databases">
        <authorList>
            <person name="Zahm M."/>
            <person name="Roques C."/>
            <person name="Cabau C."/>
            <person name="Klopp C."/>
            <person name="Donnadieu C."/>
            <person name="Jouanno E."/>
            <person name="Lampietro C."/>
            <person name="Louis A."/>
            <person name="Herpin A."/>
            <person name="Echchiki A."/>
            <person name="Berthelot C."/>
            <person name="Parey E."/>
            <person name="Roest-Crollius H."/>
            <person name="Braasch I."/>
            <person name="Postlethwait J."/>
            <person name="Bobe J."/>
            <person name="Montfort J."/>
            <person name="Bouchez O."/>
            <person name="Begum T."/>
            <person name="Mejri S."/>
            <person name="Adams A."/>
            <person name="Chen W.-J."/>
            <person name="Guiguen Y."/>
        </authorList>
    </citation>
    <scope>NUCLEOTIDE SEQUENCE</scope>
    <source>
        <strain evidence="5">YG-15Mar2019-1</strain>
        <tissue evidence="5">Brain</tissue>
    </source>
</reference>
<evidence type="ECO:0000256" key="2">
    <source>
        <dbReference type="SAM" id="Coils"/>
    </source>
</evidence>
<accession>A0A9D3T0B6</accession>
<evidence type="ECO:0000256" key="3">
    <source>
        <dbReference type="SAM" id="MobiDB-lite"/>
    </source>
</evidence>
<dbReference type="Proteomes" id="UP001046870">
    <property type="component" value="Chromosome 23"/>
</dbReference>
<dbReference type="PANTHER" id="PTHR32083:SF34">
    <property type="entry name" value="COILED-COIL DOMAIN-CONTAINING PROTEIN 146"/>
    <property type="match status" value="1"/>
</dbReference>
<gene>
    <name evidence="5" type="ORF">MATL_G00245200</name>
</gene>
<feature type="domain" description="Cilia- and flagella-associated protein 58 central coiled coil" evidence="4">
    <location>
        <begin position="448"/>
        <end position="654"/>
    </location>
</feature>
<comment type="caution">
    <text evidence="5">The sequence shown here is derived from an EMBL/GenBank/DDBJ whole genome shotgun (WGS) entry which is preliminary data.</text>
</comment>
<feature type="coiled-coil region" evidence="2">
    <location>
        <begin position="493"/>
        <end position="590"/>
    </location>
</feature>
<evidence type="ECO:0000259" key="4">
    <source>
        <dbReference type="Pfam" id="PF21771"/>
    </source>
</evidence>
<dbReference type="EMBL" id="JAFDVH010000023">
    <property type="protein sequence ID" value="KAG7455838.1"/>
    <property type="molecule type" value="Genomic_DNA"/>
</dbReference>
<dbReference type="InterPro" id="IPR049270">
    <property type="entry name" value="CFAP58_CC"/>
</dbReference>
<keyword evidence="6" id="KW-1185">Reference proteome</keyword>
<keyword evidence="1 2" id="KW-0175">Coiled coil</keyword>
<evidence type="ECO:0000313" key="5">
    <source>
        <dbReference type="EMBL" id="KAG7455838.1"/>
    </source>
</evidence>
<dbReference type="PANTHER" id="PTHR32083">
    <property type="entry name" value="CILIA AND FLAGELLA-ASSOCIATED PROTEIN 58-RELATED"/>
    <property type="match status" value="1"/>
</dbReference>
<feature type="coiled-coil region" evidence="2">
    <location>
        <begin position="118"/>
        <end position="375"/>
    </location>
</feature>
<dbReference type="Pfam" id="PF21771">
    <property type="entry name" value="CFAP58_CC"/>
    <property type="match status" value="1"/>
</dbReference>
<evidence type="ECO:0000313" key="6">
    <source>
        <dbReference type="Proteomes" id="UP001046870"/>
    </source>
</evidence>